<dbReference type="InterPro" id="IPR057661">
    <property type="entry name" value="RsdA/BaiN/AoA(So)_Rossmann"/>
</dbReference>
<evidence type="ECO:0000256" key="2">
    <source>
        <dbReference type="ARBA" id="ARBA00022630"/>
    </source>
</evidence>
<dbReference type="SUPFAM" id="SSF160996">
    <property type="entry name" value="HI0933 insert domain-like"/>
    <property type="match status" value="1"/>
</dbReference>
<keyword evidence="3" id="KW-0274">FAD</keyword>
<dbReference type="Proteomes" id="UP000295500">
    <property type="component" value="Unassembled WGS sequence"/>
</dbReference>
<feature type="domain" description="RsdA/BaiN/AoA(So)-like insert" evidence="5">
    <location>
        <begin position="185"/>
        <end position="319"/>
    </location>
</feature>
<comment type="cofactor">
    <cofactor evidence="1">
        <name>FAD</name>
        <dbReference type="ChEBI" id="CHEBI:57692"/>
    </cofactor>
</comment>
<feature type="domain" description="RsdA/BaiN/AoA(So)-like Rossmann fold-like" evidence="4">
    <location>
        <begin position="3"/>
        <end position="378"/>
    </location>
</feature>
<protein>
    <recommendedName>
        <fullName evidence="8">Aminoacetone oxidase family FAD-binding enzyme</fullName>
    </recommendedName>
</protein>
<evidence type="ECO:0000313" key="7">
    <source>
        <dbReference type="Proteomes" id="UP000295500"/>
    </source>
</evidence>
<evidence type="ECO:0000256" key="1">
    <source>
        <dbReference type="ARBA" id="ARBA00001974"/>
    </source>
</evidence>
<evidence type="ECO:0000259" key="5">
    <source>
        <dbReference type="Pfam" id="PF22780"/>
    </source>
</evidence>
<dbReference type="InterPro" id="IPR004792">
    <property type="entry name" value="BaiN-like"/>
</dbReference>
<name>A0A4R6Q7V1_9FIRM</name>
<dbReference type="InterPro" id="IPR023166">
    <property type="entry name" value="BaiN-like_dom_sf"/>
</dbReference>
<dbReference type="SUPFAM" id="SSF51905">
    <property type="entry name" value="FAD/NAD(P)-binding domain"/>
    <property type="match status" value="1"/>
</dbReference>
<comment type="caution">
    <text evidence="6">The sequence shown here is derived from an EMBL/GenBank/DDBJ whole genome shotgun (WGS) entry which is preliminary data.</text>
</comment>
<dbReference type="PANTHER" id="PTHR42887">
    <property type="entry name" value="OS12G0638800 PROTEIN"/>
    <property type="match status" value="1"/>
</dbReference>
<proteinExistence type="predicted"/>
<dbReference type="InterPro" id="IPR055178">
    <property type="entry name" value="RsdA/BaiN/AoA(So)-like_dom"/>
</dbReference>
<keyword evidence="7" id="KW-1185">Reference proteome</keyword>
<dbReference type="RefSeq" id="WP_133528057.1">
    <property type="nucleotide sequence ID" value="NZ_CALCQM010000103.1"/>
</dbReference>
<evidence type="ECO:0008006" key="8">
    <source>
        <dbReference type="Google" id="ProtNLM"/>
    </source>
</evidence>
<accession>A0A4R6Q7V1</accession>
<dbReference type="PRINTS" id="PR00411">
    <property type="entry name" value="PNDRDTASEI"/>
</dbReference>
<dbReference type="AlphaFoldDB" id="A0A4R6Q7V1"/>
<dbReference type="InterPro" id="IPR036188">
    <property type="entry name" value="FAD/NAD-bd_sf"/>
</dbReference>
<dbReference type="NCBIfam" id="TIGR00275">
    <property type="entry name" value="aminoacetone oxidase family FAD-binding enzyme"/>
    <property type="match status" value="1"/>
</dbReference>
<dbReference type="Gene3D" id="1.10.8.260">
    <property type="entry name" value="HI0933 insert domain-like"/>
    <property type="match status" value="1"/>
</dbReference>
<evidence type="ECO:0000313" key="6">
    <source>
        <dbReference type="EMBL" id="TDP57896.1"/>
    </source>
</evidence>
<dbReference type="Gene3D" id="2.40.30.10">
    <property type="entry name" value="Translation factors"/>
    <property type="match status" value="1"/>
</dbReference>
<reference evidence="6 7" key="1">
    <citation type="submission" date="2019-03" db="EMBL/GenBank/DDBJ databases">
        <title>Genomic Encyclopedia of Type Strains, Phase IV (KMG-IV): sequencing the most valuable type-strain genomes for metagenomic binning, comparative biology and taxonomic classification.</title>
        <authorList>
            <person name="Goeker M."/>
        </authorList>
    </citation>
    <scope>NUCLEOTIDE SEQUENCE [LARGE SCALE GENOMIC DNA]</scope>
    <source>
        <strain evidence="6 7">DSM 28287</strain>
    </source>
</reference>
<evidence type="ECO:0000259" key="4">
    <source>
        <dbReference type="Pfam" id="PF03486"/>
    </source>
</evidence>
<dbReference type="Pfam" id="PF03486">
    <property type="entry name" value="HI0933_like"/>
    <property type="match status" value="1"/>
</dbReference>
<keyword evidence="2" id="KW-0285">Flavoprotein</keyword>
<dbReference type="OrthoDB" id="9773233at2"/>
<gene>
    <name evidence="6" type="ORF">EV211_1096</name>
</gene>
<dbReference type="Gene3D" id="3.50.50.60">
    <property type="entry name" value="FAD/NAD(P)-binding domain"/>
    <property type="match status" value="2"/>
</dbReference>
<dbReference type="Pfam" id="PF22780">
    <property type="entry name" value="HI0933_like_1st"/>
    <property type="match status" value="1"/>
</dbReference>
<dbReference type="EMBL" id="SNXO01000009">
    <property type="protein sequence ID" value="TDP57896.1"/>
    <property type="molecule type" value="Genomic_DNA"/>
</dbReference>
<organism evidence="6 7">
    <name type="scientific">Aminicella lysinilytica</name>
    <dbReference type="NCBI Taxonomy" id="433323"/>
    <lineage>
        <taxon>Bacteria</taxon>
        <taxon>Bacillati</taxon>
        <taxon>Bacillota</taxon>
        <taxon>Clostridia</taxon>
        <taxon>Peptostreptococcales</taxon>
        <taxon>Anaerovoracaceae</taxon>
        <taxon>Aminicella</taxon>
    </lineage>
</organism>
<sequence>MYDACIIGGGASGLTAAIALKKSGGDPSVIILEKKHEPARKLLATGNGKCNLSNENCPGYRETLSFFQTLGLLTREDEAGRFYPYTEDASDVVEALLRRNKSEGVEVRCDAHVSAVTHDAGGFHVTYGTKSSLHTIDCRKLLIAGGGKAGPAFGTTGDSYKLAESLGHSVTRLAPALTAVETYDDMKAFAGIRAKARVILKYKGEEVFEEAGEVQFTKYGISGICVFDLSRFLILPEGKNLKGGFDDYEILVDFFPKGGDIENFLRQRAHMKDLAGENILDSLVRQPIGRAIYEKSGGDVKAMAELLRGWPLRPKGLKGWDFAQITRGGVPLAQVDEETMESKIVKGLYFAGEVLDYDGPCGGFNLQNAWETGIRAGRGMSR</sequence>
<evidence type="ECO:0000256" key="3">
    <source>
        <dbReference type="ARBA" id="ARBA00022827"/>
    </source>
</evidence>
<dbReference type="PANTHER" id="PTHR42887:SF2">
    <property type="entry name" value="OS12G0638800 PROTEIN"/>
    <property type="match status" value="1"/>
</dbReference>